<protein>
    <recommendedName>
        <fullName evidence="5">ABC-2 type transport system permease protein</fullName>
    </recommendedName>
</protein>
<accession>A0A1T5K1Y0</accession>
<gene>
    <name evidence="3" type="ORF">SAMN04324258_1756</name>
</gene>
<feature type="transmembrane region" description="Helical" evidence="2">
    <location>
        <begin position="247"/>
        <end position="267"/>
    </location>
</feature>
<evidence type="ECO:0008006" key="5">
    <source>
        <dbReference type="Google" id="ProtNLM"/>
    </source>
</evidence>
<sequence>MTTASSNALRQAQEPPVETRTRRTRTTPDVRPLTFATLTLVEWRKQLDTRAGRWLLAVIAIVTAGVLAVMVAVNGGNHSFSAFVVGTTTPMAMLLPIVGVLAATSEWSQRTALVTFTLEPRRTRVGLAKVVAAIGSGLALLVVTVGLAALAHLLVVAFRDADPAWDVTARAVLYLALSVVLFMAQGVGFGLLLRSTPAAIVTLLLAPTLFGLVGGLVPGMADVLPWIDLGTAGEPLLFGSALDGEGWAQLGTATLIWVVAPLAGGLWRVERSEISSS</sequence>
<evidence type="ECO:0000256" key="1">
    <source>
        <dbReference type="SAM" id="MobiDB-lite"/>
    </source>
</evidence>
<dbReference type="RefSeq" id="WP_079573551.1">
    <property type="nucleotide sequence ID" value="NZ_FUZQ01000003.1"/>
</dbReference>
<dbReference type="Proteomes" id="UP000189777">
    <property type="component" value="Unassembled WGS sequence"/>
</dbReference>
<evidence type="ECO:0000313" key="3">
    <source>
        <dbReference type="EMBL" id="SKC57535.1"/>
    </source>
</evidence>
<dbReference type="OrthoDB" id="3822725at2"/>
<dbReference type="EMBL" id="FUZQ01000003">
    <property type="protein sequence ID" value="SKC57535.1"/>
    <property type="molecule type" value="Genomic_DNA"/>
</dbReference>
<reference evidence="3 4" key="1">
    <citation type="submission" date="2017-02" db="EMBL/GenBank/DDBJ databases">
        <authorList>
            <person name="Peterson S.W."/>
        </authorList>
    </citation>
    <scope>NUCLEOTIDE SEQUENCE [LARGE SCALE GENOMIC DNA]</scope>
    <source>
        <strain evidence="3 4">DSM 21481</strain>
    </source>
</reference>
<keyword evidence="2" id="KW-0812">Transmembrane</keyword>
<feature type="transmembrane region" description="Helical" evidence="2">
    <location>
        <begin position="54"/>
        <end position="73"/>
    </location>
</feature>
<keyword evidence="2" id="KW-1133">Transmembrane helix</keyword>
<evidence type="ECO:0000256" key="2">
    <source>
        <dbReference type="SAM" id="Phobius"/>
    </source>
</evidence>
<keyword evidence="4" id="KW-1185">Reference proteome</keyword>
<feature type="compositionally biased region" description="Polar residues" evidence="1">
    <location>
        <begin position="1"/>
        <end position="10"/>
    </location>
</feature>
<feature type="region of interest" description="Disordered" evidence="1">
    <location>
        <begin position="1"/>
        <end position="28"/>
    </location>
</feature>
<feature type="transmembrane region" description="Helical" evidence="2">
    <location>
        <begin position="125"/>
        <end position="151"/>
    </location>
</feature>
<feature type="transmembrane region" description="Helical" evidence="2">
    <location>
        <begin position="171"/>
        <end position="193"/>
    </location>
</feature>
<feature type="transmembrane region" description="Helical" evidence="2">
    <location>
        <begin position="79"/>
        <end position="104"/>
    </location>
</feature>
<organism evidence="3 4">
    <name type="scientific">Krasilnikoviella flava</name>
    <dbReference type="NCBI Taxonomy" id="526729"/>
    <lineage>
        <taxon>Bacteria</taxon>
        <taxon>Bacillati</taxon>
        <taxon>Actinomycetota</taxon>
        <taxon>Actinomycetes</taxon>
        <taxon>Micrococcales</taxon>
        <taxon>Promicromonosporaceae</taxon>
        <taxon>Krasilnikoviella</taxon>
    </lineage>
</organism>
<keyword evidence="2" id="KW-0472">Membrane</keyword>
<dbReference type="STRING" id="526729.SAMN04324258_1756"/>
<dbReference type="AlphaFoldDB" id="A0A1T5K1Y0"/>
<proteinExistence type="predicted"/>
<evidence type="ECO:0000313" key="4">
    <source>
        <dbReference type="Proteomes" id="UP000189777"/>
    </source>
</evidence>
<feature type="transmembrane region" description="Helical" evidence="2">
    <location>
        <begin position="200"/>
        <end position="227"/>
    </location>
</feature>
<name>A0A1T5K1Y0_9MICO</name>